<sequence length="135" mass="16048">MTRINIIPPEELCDQHLLAEHRELTRIPNDIAKRQGKVPLSNAPGYHLGTGHVTFFRDKLRFLKDRYDALHQECLKRGFNVLYKWPEDVAEYLHLWNDYEVTAQDRAINMARIIERMPEKPRYTPHQTDHSETEK</sequence>
<dbReference type="EMBL" id="CP150637">
    <property type="protein sequence ID" value="WZW87272.1"/>
    <property type="molecule type" value="Genomic_DNA"/>
</dbReference>
<organism evidence="1 2">
    <name type="scientific">Ignatzschineria larvae DSM 13226</name>
    <dbReference type="NCBI Taxonomy" id="1111732"/>
    <lineage>
        <taxon>Bacteria</taxon>
        <taxon>Pseudomonadati</taxon>
        <taxon>Pseudomonadota</taxon>
        <taxon>Gammaproteobacteria</taxon>
        <taxon>Cardiobacteriales</taxon>
        <taxon>Ignatzschineriaceae</taxon>
        <taxon>Ignatzschineria</taxon>
    </lineage>
</organism>
<dbReference type="Pfam" id="PF03013">
    <property type="entry name" value="Pyr_excise"/>
    <property type="match status" value="1"/>
</dbReference>
<evidence type="ECO:0000313" key="1">
    <source>
        <dbReference type="EMBL" id="WZW87272.1"/>
    </source>
</evidence>
<dbReference type="InterPro" id="IPR024796">
    <property type="entry name" value="T4_endonuc_V"/>
</dbReference>
<keyword evidence="2" id="KW-1185">Reference proteome</keyword>
<proteinExistence type="predicted"/>
<dbReference type="InterPro" id="IPR004260">
    <property type="entry name" value="Pyr-dimer_DNA_glycosylase"/>
</dbReference>
<name>A0ABZ3BZI5_9GAMM</name>
<evidence type="ECO:0000313" key="2">
    <source>
        <dbReference type="Proteomes" id="UP001449178"/>
    </source>
</evidence>
<dbReference type="PIRSF" id="PIRSF001000">
    <property type="entry name" value="PDG_ENDV"/>
    <property type="match status" value="1"/>
</dbReference>
<gene>
    <name evidence="1" type="ORF">WMO13_07825</name>
</gene>
<dbReference type="Proteomes" id="UP001449178">
    <property type="component" value="Chromosome"/>
</dbReference>
<protein>
    <submittedName>
        <fullName evidence="1">Pyrimidine dimer DNA glycosylase/endonuclease V</fullName>
    </submittedName>
</protein>
<reference evidence="1 2" key="1">
    <citation type="submission" date="2024-03" db="EMBL/GenBank/DDBJ databases">
        <title>Complete Genome Sequence and Annotation of Ignatzschineria larvae DSM 13226.</title>
        <authorList>
            <person name="Cantrell E."/>
            <person name="Burcham Z.M."/>
        </authorList>
    </citation>
    <scope>NUCLEOTIDE SEQUENCE [LARGE SCALE GENOMIC DNA]</scope>
    <source>
        <strain evidence="1 2">DSM 13226</strain>
    </source>
</reference>
<dbReference type="SUPFAM" id="SSF47077">
    <property type="entry name" value="T4 endonuclease V"/>
    <property type="match status" value="1"/>
</dbReference>
<dbReference type="Gene3D" id="1.10.440.10">
    <property type="entry name" value="T4 endonuclease V"/>
    <property type="match status" value="1"/>
</dbReference>
<dbReference type="RefSeq" id="WP_026879291.1">
    <property type="nucleotide sequence ID" value="NZ_AZOD01000031.1"/>
</dbReference>
<accession>A0ABZ3BZI5</accession>